<reference evidence="1 2" key="2">
    <citation type="submission" date="2017-10" db="EMBL/GenBank/DDBJ databases">
        <title>Extensive intraspecific genome diversity in a model arbuscular mycorrhizal fungus.</title>
        <authorList>
            <person name="Chen E.C.H."/>
            <person name="Morin E."/>
            <person name="Baudet D."/>
            <person name="Noel J."/>
            <person name="Ndikumana S."/>
            <person name="Charron P."/>
            <person name="St-Onge C."/>
            <person name="Giorgi J."/>
            <person name="Grigoriev I.V."/>
            <person name="Roux C."/>
            <person name="Martin F.M."/>
            <person name="Corradi N."/>
        </authorList>
    </citation>
    <scope>NUCLEOTIDE SEQUENCE [LARGE SCALE GENOMIC DNA]</scope>
    <source>
        <strain evidence="1 2">C2</strain>
    </source>
</reference>
<dbReference type="EMBL" id="LLXL01000118">
    <property type="protein sequence ID" value="PKK77650.1"/>
    <property type="molecule type" value="Genomic_DNA"/>
</dbReference>
<proteinExistence type="predicted"/>
<accession>A0A2N1NUT2</accession>
<name>A0A2N1NUT2_9GLOM</name>
<protein>
    <submittedName>
        <fullName evidence="1">Uncharacterized protein</fullName>
    </submittedName>
</protein>
<dbReference type="Proteomes" id="UP000233469">
    <property type="component" value="Unassembled WGS sequence"/>
</dbReference>
<gene>
    <name evidence="1" type="ORF">RhiirC2_731502</name>
</gene>
<evidence type="ECO:0000313" key="2">
    <source>
        <dbReference type="Proteomes" id="UP000233469"/>
    </source>
</evidence>
<evidence type="ECO:0000313" key="1">
    <source>
        <dbReference type="EMBL" id="PKK77650.1"/>
    </source>
</evidence>
<feature type="non-terminal residue" evidence="1">
    <location>
        <position position="81"/>
    </location>
</feature>
<organism evidence="1 2">
    <name type="scientific">Rhizophagus irregularis</name>
    <dbReference type="NCBI Taxonomy" id="588596"/>
    <lineage>
        <taxon>Eukaryota</taxon>
        <taxon>Fungi</taxon>
        <taxon>Fungi incertae sedis</taxon>
        <taxon>Mucoromycota</taxon>
        <taxon>Glomeromycotina</taxon>
        <taxon>Glomeromycetes</taxon>
        <taxon>Glomerales</taxon>
        <taxon>Glomeraceae</taxon>
        <taxon>Rhizophagus</taxon>
    </lineage>
</organism>
<comment type="caution">
    <text evidence="1">The sequence shown here is derived from an EMBL/GenBank/DDBJ whole genome shotgun (WGS) entry which is preliminary data.</text>
</comment>
<sequence>MKKTNLFFDVDEINVTNFAKLGLSVENLRNKSFNKEVMSAYQYIEISKASLKFSKENLKLTDEFEKDVNEAIKSENPRERF</sequence>
<dbReference type="AlphaFoldDB" id="A0A2N1NUT2"/>
<reference evidence="1 2" key="1">
    <citation type="submission" date="2016-04" db="EMBL/GenBank/DDBJ databases">
        <title>Genome analyses suggest a sexual origin of heterokaryosis in a supposedly ancient asexual fungus.</title>
        <authorList>
            <person name="Ropars J."/>
            <person name="Sedzielewska K."/>
            <person name="Noel J."/>
            <person name="Charron P."/>
            <person name="Farinelli L."/>
            <person name="Marton T."/>
            <person name="Kruger M."/>
            <person name="Pelin A."/>
            <person name="Brachmann A."/>
            <person name="Corradi N."/>
        </authorList>
    </citation>
    <scope>NUCLEOTIDE SEQUENCE [LARGE SCALE GENOMIC DNA]</scope>
    <source>
        <strain evidence="1 2">C2</strain>
    </source>
</reference>